<evidence type="ECO:0000256" key="1">
    <source>
        <dbReference type="SAM" id="MobiDB-lite"/>
    </source>
</evidence>
<gene>
    <name evidence="5" type="ORF">SAMN05216174_111152</name>
</gene>
<dbReference type="AlphaFoldDB" id="A0A1G6UY91"/>
<dbReference type="InterPro" id="IPR024516">
    <property type="entry name" value="Mce_C"/>
</dbReference>
<accession>A0A1G6UY91</accession>
<proteinExistence type="predicted"/>
<dbReference type="GO" id="GO:0005576">
    <property type="term" value="C:extracellular region"/>
    <property type="evidence" value="ECO:0007669"/>
    <property type="project" value="TreeGrafter"/>
</dbReference>
<evidence type="ECO:0000313" key="5">
    <source>
        <dbReference type="EMBL" id="SDD46339.1"/>
    </source>
</evidence>
<dbReference type="InterPro" id="IPR052336">
    <property type="entry name" value="MlaD_Phospholipid_Transporter"/>
</dbReference>
<dbReference type="RefSeq" id="WP_091454051.1">
    <property type="nucleotide sequence ID" value="NZ_FMZZ01000011.1"/>
</dbReference>
<dbReference type="OrthoDB" id="3460188at2"/>
<keyword evidence="2" id="KW-0812">Transmembrane</keyword>
<dbReference type="GO" id="GO:0051701">
    <property type="term" value="P:biological process involved in interaction with host"/>
    <property type="evidence" value="ECO:0007669"/>
    <property type="project" value="TreeGrafter"/>
</dbReference>
<dbReference type="Pfam" id="PF02470">
    <property type="entry name" value="MlaD"/>
    <property type="match status" value="1"/>
</dbReference>
<dbReference type="EMBL" id="FMZZ01000011">
    <property type="protein sequence ID" value="SDD46339.1"/>
    <property type="molecule type" value="Genomic_DNA"/>
</dbReference>
<feature type="domain" description="Mammalian cell entry C-terminal" evidence="4">
    <location>
        <begin position="124"/>
        <end position="344"/>
    </location>
</feature>
<dbReference type="NCBIfam" id="TIGR00996">
    <property type="entry name" value="Mtu_fam_mce"/>
    <property type="match status" value="1"/>
</dbReference>
<protein>
    <submittedName>
        <fullName evidence="5">Virulence factor Mce family protein</fullName>
    </submittedName>
</protein>
<dbReference type="STRING" id="1271860.SAMN05216174_111152"/>
<feature type="transmembrane region" description="Helical" evidence="2">
    <location>
        <begin position="12"/>
        <end position="33"/>
    </location>
</feature>
<dbReference type="Pfam" id="PF11887">
    <property type="entry name" value="Mce4_CUP1"/>
    <property type="match status" value="1"/>
</dbReference>
<dbReference type="Proteomes" id="UP000199501">
    <property type="component" value="Unassembled WGS sequence"/>
</dbReference>
<keyword evidence="2" id="KW-0472">Membrane</keyword>
<keyword evidence="6" id="KW-1185">Reference proteome</keyword>
<keyword evidence="2" id="KW-1133">Transmembrane helix</keyword>
<reference evidence="6" key="1">
    <citation type="submission" date="2016-10" db="EMBL/GenBank/DDBJ databases">
        <authorList>
            <person name="Varghese N."/>
            <person name="Submissions S."/>
        </authorList>
    </citation>
    <scope>NUCLEOTIDE SEQUENCE [LARGE SCALE GENOMIC DNA]</scope>
    <source>
        <strain evidence="6">IBRC-M 10403</strain>
    </source>
</reference>
<dbReference type="InterPro" id="IPR005693">
    <property type="entry name" value="Mce"/>
</dbReference>
<evidence type="ECO:0000259" key="3">
    <source>
        <dbReference type="Pfam" id="PF02470"/>
    </source>
</evidence>
<evidence type="ECO:0000256" key="2">
    <source>
        <dbReference type="SAM" id="Phobius"/>
    </source>
</evidence>
<feature type="compositionally biased region" description="Pro residues" evidence="1">
    <location>
        <begin position="354"/>
        <end position="363"/>
    </location>
</feature>
<evidence type="ECO:0000313" key="6">
    <source>
        <dbReference type="Proteomes" id="UP000199501"/>
    </source>
</evidence>
<feature type="domain" description="Mce/MlaD" evidence="3">
    <location>
        <begin position="43"/>
        <end position="115"/>
    </location>
</feature>
<name>A0A1G6UY91_9PSEU</name>
<feature type="region of interest" description="Disordered" evidence="1">
    <location>
        <begin position="320"/>
        <end position="404"/>
    </location>
</feature>
<dbReference type="PANTHER" id="PTHR33371">
    <property type="entry name" value="INTERMEMBRANE PHOSPHOLIPID TRANSPORT SYSTEM BINDING PROTEIN MLAD-RELATED"/>
    <property type="match status" value="1"/>
</dbReference>
<organism evidence="5 6">
    <name type="scientific">Actinokineospora iranica</name>
    <dbReference type="NCBI Taxonomy" id="1271860"/>
    <lineage>
        <taxon>Bacteria</taxon>
        <taxon>Bacillati</taxon>
        <taxon>Actinomycetota</taxon>
        <taxon>Actinomycetes</taxon>
        <taxon>Pseudonocardiales</taxon>
        <taxon>Pseudonocardiaceae</taxon>
        <taxon>Actinokineospora</taxon>
    </lineage>
</organism>
<dbReference type="PANTHER" id="PTHR33371:SF19">
    <property type="entry name" value="MCE-FAMILY PROTEIN MCE4A"/>
    <property type="match status" value="1"/>
</dbReference>
<dbReference type="InterPro" id="IPR003399">
    <property type="entry name" value="Mce/MlaD"/>
</dbReference>
<feature type="compositionally biased region" description="Basic and acidic residues" evidence="1">
    <location>
        <begin position="332"/>
        <end position="345"/>
    </location>
</feature>
<sequence length="445" mass="47149">MSTGLGKVIKRRLYGLTFLAVVAGLVALSIAMYNKAFTPVASVALTTDKVGNQLTVHSDVKVRGLIVGEVRRITPTADGAELDLAIDPAKIDVIPSNVAARFLPKTLFGERYVALVIPADAAPDALSAGDRIRQDTSTRAVELEQAFESLLPVLQAVQPQKLSSTLTAISTALQGRGEALGQTLSDLGRLVGELNPHLPKLREDLRSLAAVSDVYSEAAPDLIAALTDLTVTSKTVAEQRANLDVLFATTTTAARDLESFLRVNRDNLIRLADSSRPTLETLARYSPEYPCLLRMMAENVPALDQVFGKGTDQPGLHVTLEVTTNRGPYKPGVDEPRYDEDRGPRCYDLTQFPTPFPQSPPDGPLGDGASNPPPARPIQDGVLPPASTSPASAGGDGLGLPNSPQEAAFVSQLLAPGMGVAPEQVPGWSTLLLGPALRGTEVGFK</sequence>
<evidence type="ECO:0000259" key="4">
    <source>
        <dbReference type="Pfam" id="PF11887"/>
    </source>
</evidence>